<evidence type="ECO:0000313" key="2">
    <source>
        <dbReference type="Proteomes" id="UP000279457"/>
    </source>
</evidence>
<accession>A0A3N6S4N6</accession>
<dbReference type="RefSeq" id="WP_124231328.1">
    <property type="nucleotide sequence ID" value="NZ_RHHM01000001.1"/>
</dbReference>
<dbReference type="NCBIfam" id="NF041373">
    <property type="entry name" value="HGG_STG"/>
    <property type="match status" value="1"/>
</dbReference>
<dbReference type="EMBL" id="RHHM01000001">
    <property type="protein sequence ID" value="RQM39877.1"/>
    <property type="molecule type" value="Genomic_DNA"/>
</dbReference>
<protein>
    <submittedName>
        <fullName evidence="1">Uncharacterized protein</fullName>
    </submittedName>
</protein>
<reference evidence="1 2" key="1">
    <citation type="submission" date="2018-10" db="EMBL/GenBank/DDBJ databases">
        <title>Draft genome sequence for the type isolate of Erwinia psidii, agent causal of bacterial blight in guava (Psidium guajava) and wilt and die-back of Eucalyptus spp.</title>
        <authorList>
            <person name="Hermenegildo P.S."/>
            <person name="Santos S.A."/>
            <person name="Guimaraes L.M.S."/>
            <person name="Vidigal P.M.P."/>
            <person name="Pereira I.C."/>
            <person name="Badel J.L."/>
            <person name="Alfenas-Zerbini P."/>
            <person name="Ferreira M.A.S.V."/>
            <person name="Alfenas A.C."/>
        </authorList>
    </citation>
    <scope>NUCLEOTIDE SEQUENCE [LARGE SCALE GENOMIC DNA]</scope>
    <source>
        <strain evidence="1 2">IBSBF 435</strain>
    </source>
</reference>
<proteinExistence type="predicted"/>
<sequence length="251" mass="28673">MLSFFAMDHKAKIRLLALFRRVSQRNFAAYNHYMHLCNIFDRESYFARFLPGKRVRYVRPEEPEYEPYPDIRGLTCGARTRKGTPCKNRELSLNGRCKFHGGKSTGAKTKAGRKRQREGYRAWLEKQRSSKAGRKRTRTYTDDAQQLGRATLAEISTSTTGDDLQPVSDMTLRRMENMQLVVNLPNGESAEIGLATTGPHFGGVCWWYVCPSCQTRRTALYVNDNALVCRQCAGIHYASQSTEKIRVADRS</sequence>
<dbReference type="OrthoDB" id="6213966at2"/>
<evidence type="ECO:0000313" key="1">
    <source>
        <dbReference type="EMBL" id="RQM39877.1"/>
    </source>
</evidence>
<dbReference type="AlphaFoldDB" id="A0A3N6S4N6"/>
<comment type="caution">
    <text evidence="1">The sequence shown here is derived from an EMBL/GenBank/DDBJ whole genome shotgun (WGS) entry which is preliminary data.</text>
</comment>
<keyword evidence="2" id="KW-1185">Reference proteome</keyword>
<dbReference type="Proteomes" id="UP000279457">
    <property type="component" value="Unassembled WGS sequence"/>
</dbReference>
<dbReference type="InterPro" id="IPR047675">
    <property type="entry name" value="Putative_zinc-bd"/>
</dbReference>
<name>A0A3N6S4N6_9GAMM</name>
<organism evidence="1 2">
    <name type="scientific">Erwinia psidii</name>
    <dbReference type="NCBI Taxonomy" id="69224"/>
    <lineage>
        <taxon>Bacteria</taxon>
        <taxon>Pseudomonadati</taxon>
        <taxon>Pseudomonadota</taxon>
        <taxon>Gammaproteobacteria</taxon>
        <taxon>Enterobacterales</taxon>
        <taxon>Erwiniaceae</taxon>
        <taxon>Erwinia</taxon>
    </lineage>
</organism>
<gene>
    <name evidence="1" type="ORF">EB241_00755</name>
</gene>